<evidence type="ECO:0000256" key="4">
    <source>
        <dbReference type="ARBA" id="ARBA00022989"/>
    </source>
</evidence>
<feature type="transmembrane region" description="Helical" evidence="6">
    <location>
        <begin position="12"/>
        <end position="33"/>
    </location>
</feature>
<keyword evidence="8" id="KW-1185">Reference proteome</keyword>
<feature type="transmembrane region" description="Helical" evidence="6">
    <location>
        <begin position="309"/>
        <end position="330"/>
    </location>
</feature>
<organism evidence="7 8">
    <name type="scientific">Amycolatopsis halotolerans</name>
    <dbReference type="NCBI Taxonomy" id="330083"/>
    <lineage>
        <taxon>Bacteria</taxon>
        <taxon>Bacillati</taxon>
        <taxon>Actinomycetota</taxon>
        <taxon>Actinomycetes</taxon>
        <taxon>Pseudonocardiales</taxon>
        <taxon>Pseudonocardiaceae</taxon>
        <taxon>Amycolatopsis</taxon>
    </lineage>
</organism>
<evidence type="ECO:0000256" key="2">
    <source>
        <dbReference type="ARBA" id="ARBA00022475"/>
    </source>
</evidence>
<dbReference type="RefSeq" id="WP_377872196.1">
    <property type="nucleotide sequence ID" value="NZ_JBHMAY010000037.1"/>
</dbReference>
<evidence type="ECO:0000256" key="1">
    <source>
        <dbReference type="ARBA" id="ARBA00004651"/>
    </source>
</evidence>
<dbReference type="PANTHER" id="PTHR23513">
    <property type="entry name" value="INTEGRAL MEMBRANE EFFLUX PROTEIN-RELATED"/>
    <property type="match status" value="1"/>
</dbReference>
<dbReference type="Pfam" id="PF07690">
    <property type="entry name" value="MFS_1"/>
    <property type="match status" value="1"/>
</dbReference>
<feature type="transmembrane region" description="Helical" evidence="6">
    <location>
        <begin position="99"/>
        <end position="122"/>
    </location>
</feature>
<comment type="subcellular location">
    <subcellularLocation>
        <location evidence="1">Cell membrane</location>
        <topology evidence="1">Multi-pass membrane protein</topology>
    </subcellularLocation>
</comment>
<dbReference type="InterPro" id="IPR011701">
    <property type="entry name" value="MFS"/>
</dbReference>
<feature type="transmembrane region" description="Helical" evidence="6">
    <location>
        <begin position="142"/>
        <end position="161"/>
    </location>
</feature>
<keyword evidence="3 6" id="KW-0812">Transmembrane</keyword>
<dbReference type="Proteomes" id="UP001595764">
    <property type="component" value="Unassembled WGS sequence"/>
</dbReference>
<evidence type="ECO:0000313" key="8">
    <source>
        <dbReference type="Proteomes" id="UP001595764"/>
    </source>
</evidence>
<feature type="transmembrane region" description="Helical" evidence="6">
    <location>
        <begin position="285"/>
        <end position="303"/>
    </location>
</feature>
<dbReference type="InterPro" id="IPR036259">
    <property type="entry name" value="MFS_trans_sf"/>
</dbReference>
<feature type="transmembrane region" description="Helical" evidence="6">
    <location>
        <begin position="342"/>
        <end position="366"/>
    </location>
</feature>
<accession>A0ABV7QQ35</accession>
<comment type="caution">
    <text evidence="7">The sequence shown here is derived from an EMBL/GenBank/DDBJ whole genome shotgun (WGS) entry which is preliminary data.</text>
</comment>
<feature type="transmembrane region" description="Helical" evidence="6">
    <location>
        <begin position="39"/>
        <end position="59"/>
    </location>
</feature>
<evidence type="ECO:0000256" key="5">
    <source>
        <dbReference type="ARBA" id="ARBA00023136"/>
    </source>
</evidence>
<feature type="transmembrane region" description="Helical" evidence="6">
    <location>
        <begin position="218"/>
        <end position="242"/>
    </location>
</feature>
<evidence type="ECO:0000313" key="7">
    <source>
        <dbReference type="EMBL" id="MFC3514274.1"/>
    </source>
</evidence>
<sequence length="407" mass="41782">MLGTPAFRLLLGARALSTLCTGLDIVVLAWLVLALGGTPLHLAVMAALNAGAGVPAAFFGGPLIDSFSRRAVTVATELGRVLPLGAIPLLAGLGQLQPWHVLVAGALVSGLYSLSSASYSALLPELFDRKGLLRANGVWQAVSQVGVFIGAGLGGAAIPALGDTAPLLLGLAGRVLTSGMLLAMPSRRTTKPATKRTSGLLFRDMADAWRVLLAHRRLLLAALFAAIPGSLISGINAVLPAFVKNDNGMGAAEYGLIDAAWGVGAFLAGLVCVKLSHAHDDPRYHTGSLLLTGCAMTLLATATNLPWSIVLAGFVGGAALGSLVLFRAYVQAEAPPDYTGRILAVSQLVLSALWLAVALGLGTLTLVLSVRMVIVCWGAAIICGGVAIHLLLRRHGTKAVSHAEGTD</sequence>
<dbReference type="PANTHER" id="PTHR23513:SF18">
    <property type="entry name" value="INTEGRAL MEMBRANE PROTEIN"/>
    <property type="match status" value="1"/>
</dbReference>
<proteinExistence type="predicted"/>
<name>A0ABV7QQ35_9PSEU</name>
<evidence type="ECO:0000256" key="6">
    <source>
        <dbReference type="SAM" id="Phobius"/>
    </source>
</evidence>
<dbReference type="CDD" id="cd06173">
    <property type="entry name" value="MFS_MefA_like"/>
    <property type="match status" value="1"/>
</dbReference>
<dbReference type="SUPFAM" id="SSF103473">
    <property type="entry name" value="MFS general substrate transporter"/>
    <property type="match status" value="1"/>
</dbReference>
<keyword evidence="2" id="KW-1003">Cell membrane</keyword>
<feature type="transmembrane region" description="Helical" evidence="6">
    <location>
        <begin position="372"/>
        <end position="392"/>
    </location>
</feature>
<keyword evidence="5 6" id="KW-0472">Membrane</keyword>
<dbReference type="Gene3D" id="1.20.1250.20">
    <property type="entry name" value="MFS general substrate transporter like domains"/>
    <property type="match status" value="1"/>
</dbReference>
<keyword evidence="4 6" id="KW-1133">Transmembrane helix</keyword>
<reference evidence="8" key="1">
    <citation type="journal article" date="2019" name="Int. J. Syst. Evol. Microbiol.">
        <title>The Global Catalogue of Microorganisms (GCM) 10K type strain sequencing project: providing services to taxonomists for standard genome sequencing and annotation.</title>
        <authorList>
            <consortium name="The Broad Institute Genomics Platform"/>
            <consortium name="The Broad Institute Genome Sequencing Center for Infectious Disease"/>
            <person name="Wu L."/>
            <person name="Ma J."/>
        </authorList>
    </citation>
    <scope>NUCLEOTIDE SEQUENCE [LARGE SCALE GENOMIC DNA]</scope>
    <source>
        <strain evidence="8">CGMCC 4.7682</strain>
    </source>
</reference>
<gene>
    <name evidence="7" type="ORF">ACFORO_29185</name>
</gene>
<protein>
    <submittedName>
        <fullName evidence="7">MFS transporter</fullName>
    </submittedName>
</protein>
<feature type="transmembrane region" description="Helical" evidence="6">
    <location>
        <begin position="254"/>
        <end position="273"/>
    </location>
</feature>
<dbReference type="EMBL" id="JBHRWI010000039">
    <property type="protein sequence ID" value="MFC3514274.1"/>
    <property type="molecule type" value="Genomic_DNA"/>
</dbReference>
<feature type="transmembrane region" description="Helical" evidence="6">
    <location>
        <begin position="167"/>
        <end position="186"/>
    </location>
</feature>
<evidence type="ECO:0000256" key="3">
    <source>
        <dbReference type="ARBA" id="ARBA00022692"/>
    </source>
</evidence>